<dbReference type="Proteomes" id="UP001189624">
    <property type="component" value="Chromosome 8"/>
</dbReference>
<name>A0AA86TM55_9FABA</name>
<evidence type="ECO:0000313" key="1">
    <source>
        <dbReference type="EMBL" id="CAJ1972602.1"/>
    </source>
</evidence>
<dbReference type="PANTHER" id="PTHR21568:SF0">
    <property type="entry name" value="TRNA PSEUDOURIDINE SYNTHASE PUS10"/>
    <property type="match status" value="1"/>
</dbReference>
<accession>A0AA86TM55</accession>
<dbReference type="AlphaFoldDB" id="A0AA86TM55"/>
<dbReference type="PANTHER" id="PTHR21568">
    <property type="entry name" value="TRNA PSEUDOURIDINE SYNTHASE PUS10"/>
    <property type="match status" value="1"/>
</dbReference>
<reference evidence="1" key="1">
    <citation type="submission" date="2023-10" db="EMBL/GenBank/DDBJ databases">
        <authorList>
            <person name="Domelevo Entfellner J.-B."/>
        </authorList>
    </citation>
    <scope>NUCLEOTIDE SEQUENCE</scope>
</reference>
<organism evidence="1 2">
    <name type="scientific">Sphenostylis stenocarpa</name>
    <dbReference type="NCBI Taxonomy" id="92480"/>
    <lineage>
        <taxon>Eukaryota</taxon>
        <taxon>Viridiplantae</taxon>
        <taxon>Streptophyta</taxon>
        <taxon>Embryophyta</taxon>
        <taxon>Tracheophyta</taxon>
        <taxon>Spermatophyta</taxon>
        <taxon>Magnoliopsida</taxon>
        <taxon>eudicotyledons</taxon>
        <taxon>Gunneridae</taxon>
        <taxon>Pentapetalae</taxon>
        <taxon>rosids</taxon>
        <taxon>fabids</taxon>
        <taxon>Fabales</taxon>
        <taxon>Fabaceae</taxon>
        <taxon>Papilionoideae</taxon>
        <taxon>50 kb inversion clade</taxon>
        <taxon>NPAAA clade</taxon>
        <taxon>indigoferoid/millettioid clade</taxon>
        <taxon>Phaseoleae</taxon>
        <taxon>Sphenostylis</taxon>
    </lineage>
</organism>
<dbReference type="EMBL" id="OY731405">
    <property type="protein sequence ID" value="CAJ1972602.1"/>
    <property type="molecule type" value="Genomic_DNA"/>
</dbReference>
<gene>
    <name evidence="1" type="ORF">AYBTSS11_LOCUS24653</name>
</gene>
<dbReference type="GO" id="GO:0009982">
    <property type="term" value="F:pseudouridine synthase activity"/>
    <property type="evidence" value="ECO:0007669"/>
    <property type="project" value="TreeGrafter"/>
</dbReference>
<sequence length="134" mass="15019">MEEQKHEESVKDLGGEEEEEAELVRALPADAVKELLSEGVCARCIFRLFGLQGRVYASPSSLSSLFATTQQLCTLCLGILQFTYYSDDTQTLLQNHNLPLLIADAVKRHAYHFHSFSLEVSIPPIILHNDTSLR</sequence>
<dbReference type="GO" id="GO:0031119">
    <property type="term" value="P:tRNA pseudouridine synthesis"/>
    <property type="evidence" value="ECO:0007669"/>
    <property type="project" value="TreeGrafter"/>
</dbReference>
<dbReference type="InterPro" id="IPR039894">
    <property type="entry name" value="Pus10-like"/>
</dbReference>
<protein>
    <submittedName>
        <fullName evidence="1">Uncharacterized protein</fullName>
    </submittedName>
</protein>
<dbReference type="Gramene" id="rna-AYBTSS11_LOCUS24653">
    <property type="protein sequence ID" value="CAJ1972602.1"/>
    <property type="gene ID" value="gene-AYBTSS11_LOCUS24653"/>
</dbReference>
<proteinExistence type="predicted"/>
<evidence type="ECO:0000313" key="2">
    <source>
        <dbReference type="Proteomes" id="UP001189624"/>
    </source>
</evidence>
<keyword evidence="2" id="KW-1185">Reference proteome</keyword>